<keyword evidence="2" id="KW-1185">Reference proteome</keyword>
<evidence type="ECO:0000313" key="1">
    <source>
        <dbReference type="EMBL" id="KAH7160536.1"/>
    </source>
</evidence>
<evidence type="ECO:0000313" key="2">
    <source>
        <dbReference type="Proteomes" id="UP000717696"/>
    </source>
</evidence>
<sequence>MAYIECDKVSSCGKEIAPNKYKEWPRYPHLLCILLSIAQSRFIITVQQVLYPLIEVLAALDLEFALEAVDAVIDLCLECPLGHAVLRPPAVPKSVLLRFTTRTRQPPHDSTLKHIILGISMQTYTCAAIARDLAAMLYDVTDLYPRQSHQSLTHNAFNALTSTTLRTHNVPLNFNDSSVGRVEPFSLRASLTGSFSPFAKVT</sequence>
<comment type="caution">
    <text evidence="1">The sequence shown here is derived from an EMBL/GenBank/DDBJ whole genome shotgun (WGS) entry which is preliminary data.</text>
</comment>
<protein>
    <submittedName>
        <fullName evidence="1">Uncharacterized protein</fullName>
    </submittedName>
</protein>
<gene>
    <name evidence="1" type="ORF">B0J13DRAFT_617297</name>
</gene>
<organism evidence="1 2">
    <name type="scientific">Dactylonectria estremocensis</name>
    <dbReference type="NCBI Taxonomy" id="1079267"/>
    <lineage>
        <taxon>Eukaryota</taxon>
        <taxon>Fungi</taxon>
        <taxon>Dikarya</taxon>
        <taxon>Ascomycota</taxon>
        <taxon>Pezizomycotina</taxon>
        <taxon>Sordariomycetes</taxon>
        <taxon>Hypocreomycetidae</taxon>
        <taxon>Hypocreales</taxon>
        <taxon>Nectriaceae</taxon>
        <taxon>Dactylonectria</taxon>
    </lineage>
</organism>
<dbReference type="Proteomes" id="UP000717696">
    <property type="component" value="Unassembled WGS sequence"/>
</dbReference>
<dbReference type="EMBL" id="JAGMUU010000002">
    <property type="protein sequence ID" value="KAH7160536.1"/>
    <property type="molecule type" value="Genomic_DNA"/>
</dbReference>
<name>A0A9P9FEP2_9HYPO</name>
<dbReference type="AlphaFoldDB" id="A0A9P9FEP2"/>
<accession>A0A9P9FEP2</accession>
<proteinExistence type="predicted"/>
<reference evidence="1" key="1">
    <citation type="journal article" date="2021" name="Nat. Commun.">
        <title>Genetic determinants of endophytism in the Arabidopsis root mycobiome.</title>
        <authorList>
            <person name="Mesny F."/>
            <person name="Miyauchi S."/>
            <person name="Thiergart T."/>
            <person name="Pickel B."/>
            <person name="Atanasova L."/>
            <person name="Karlsson M."/>
            <person name="Huettel B."/>
            <person name="Barry K.W."/>
            <person name="Haridas S."/>
            <person name="Chen C."/>
            <person name="Bauer D."/>
            <person name="Andreopoulos W."/>
            <person name="Pangilinan J."/>
            <person name="LaButti K."/>
            <person name="Riley R."/>
            <person name="Lipzen A."/>
            <person name="Clum A."/>
            <person name="Drula E."/>
            <person name="Henrissat B."/>
            <person name="Kohler A."/>
            <person name="Grigoriev I.V."/>
            <person name="Martin F.M."/>
            <person name="Hacquard S."/>
        </authorList>
    </citation>
    <scope>NUCLEOTIDE SEQUENCE</scope>
    <source>
        <strain evidence="1">MPI-CAGE-AT-0021</strain>
    </source>
</reference>